<dbReference type="SMART" id="SM00062">
    <property type="entry name" value="PBPb"/>
    <property type="match status" value="1"/>
</dbReference>
<name>A0A9W6SVW9_9ACTN</name>
<dbReference type="Pfam" id="PF00497">
    <property type="entry name" value="SBP_bac_3"/>
    <property type="match status" value="1"/>
</dbReference>
<evidence type="ECO:0000256" key="1">
    <source>
        <dbReference type="ARBA" id="ARBA00022729"/>
    </source>
</evidence>
<gene>
    <name evidence="4" type="ORF">Afil01_65230</name>
</gene>
<evidence type="ECO:0000256" key="2">
    <source>
        <dbReference type="SAM" id="SignalP"/>
    </source>
</evidence>
<reference evidence="4" key="1">
    <citation type="submission" date="2023-03" db="EMBL/GenBank/DDBJ databases">
        <title>Actinorhabdospora filicis NBRC 111898.</title>
        <authorList>
            <person name="Ichikawa N."/>
            <person name="Sato H."/>
            <person name="Tonouchi N."/>
        </authorList>
    </citation>
    <scope>NUCLEOTIDE SEQUENCE</scope>
    <source>
        <strain evidence="4">NBRC 111898</strain>
    </source>
</reference>
<dbReference type="RefSeq" id="WP_285667270.1">
    <property type="nucleotide sequence ID" value="NZ_BSTX01000007.1"/>
</dbReference>
<feature type="chain" id="PRO_5040768700" evidence="2">
    <location>
        <begin position="21"/>
        <end position="261"/>
    </location>
</feature>
<comment type="caution">
    <text evidence="4">The sequence shown here is derived from an EMBL/GenBank/DDBJ whole genome shotgun (WGS) entry which is preliminary data.</text>
</comment>
<accession>A0A9W6SVW9</accession>
<keyword evidence="1 2" id="KW-0732">Signal</keyword>
<evidence type="ECO:0000259" key="3">
    <source>
        <dbReference type="SMART" id="SM00062"/>
    </source>
</evidence>
<dbReference type="EMBL" id="BSTX01000007">
    <property type="protein sequence ID" value="GLZ81716.1"/>
    <property type="molecule type" value="Genomic_DNA"/>
</dbReference>
<organism evidence="4 5">
    <name type="scientific">Actinorhabdospora filicis</name>
    <dbReference type="NCBI Taxonomy" id="1785913"/>
    <lineage>
        <taxon>Bacteria</taxon>
        <taxon>Bacillati</taxon>
        <taxon>Actinomycetota</taxon>
        <taxon>Actinomycetes</taxon>
        <taxon>Micromonosporales</taxon>
        <taxon>Micromonosporaceae</taxon>
        <taxon>Actinorhabdospora</taxon>
    </lineage>
</organism>
<dbReference type="Proteomes" id="UP001165079">
    <property type="component" value="Unassembled WGS sequence"/>
</dbReference>
<feature type="domain" description="Solute-binding protein family 3/N-terminal" evidence="3">
    <location>
        <begin position="37"/>
        <end position="261"/>
    </location>
</feature>
<proteinExistence type="predicted"/>
<protein>
    <submittedName>
        <fullName evidence="4">Glutamate-binding protein</fullName>
    </submittedName>
</protein>
<sequence>MRRYGKVVALVVTAVAALTACTGGGDTTEYGLSREGKLSVCVPVPTPMYAQTGAGDTVTGLDADVLAQVSGKLGLSPQYVVIPADWIGTDKPFDESRCEVIAGGRIIDASTRDVLDYTVPYLRTHVSLLVRADSPVKQPTDLKGKAVATPGARPWTGVLTTYAGEWGVTQSQQPDMVAALAALDAGDVPALLADDASLRYLATQQPGRYRLVEGVAEPGLPVAFATSIYIENDLRDDLNKAIKDLDTKGVLAGVVKAWTGA</sequence>
<dbReference type="AlphaFoldDB" id="A0A9W6SVW9"/>
<keyword evidence="5" id="KW-1185">Reference proteome</keyword>
<dbReference type="PANTHER" id="PTHR35936:SF17">
    <property type="entry name" value="ARGININE-BINDING EXTRACELLULAR PROTEIN ARTP"/>
    <property type="match status" value="1"/>
</dbReference>
<dbReference type="PROSITE" id="PS51257">
    <property type="entry name" value="PROKAR_LIPOPROTEIN"/>
    <property type="match status" value="1"/>
</dbReference>
<dbReference type="SUPFAM" id="SSF53850">
    <property type="entry name" value="Periplasmic binding protein-like II"/>
    <property type="match status" value="1"/>
</dbReference>
<evidence type="ECO:0000313" key="5">
    <source>
        <dbReference type="Proteomes" id="UP001165079"/>
    </source>
</evidence>
<dbReference type="PANTHER" id="PTHR35936">
    <property type="entry name" value="MEMBRANE-BOUND LYTIC MUREIN TRANSGLYCOSYLASE F"/>
    <property type="match status" value="1"/>
</dbReference>
<feature type="signal peptide" evidence="2">
    <location>
        <begin position="1"/>
        <end position="20"/>
    </location>
</feature>
<dbReference type="Gene3D" id="3.40.190.10">
    <property type="entry name" value="Periplasmic binding protein-like II"/>
    <property type="match status" value="2"/>
</dbReference>
<dbReference type="InterPro" id="IPR001638">
    <property type="entry name" value="Solute-binding_3/MltF_N"/>
</dbReference>
<evidence type="ECO:0000313" key="4">
    <source>
        <dbReference type="EMBL" id="GLZ81716.1"/>
    </source>
</evidence>